<accession>A0ABS4R0Z1</accession>
<proteinExistence type="predicted"/>
<dbReference type="RefSeq" id="WP_150852078.1">
    <property type="nucleotide sequence ID" value="NZ_JAGILA010000003.1"/>
</dbReference>
<reference evidence="2 3" key="1">
    <citation type="submission" date="2021-03" db="EMBL/GenBank/DDBJ databases">
        <title>Genomic Encyclopedia of Type Strains, Phase IV (KMG-IV): sequencing the most valuable type-strain genomes for metagenomic binning, comparative biology and taxonomic classification.</title>
        <authorList>
            <person name="Goeker M."/>
        </authorList>
    </citation>
    <scope>NUCLEOTIDE SEQUENCE [LARGE SCALE GENOMIC DNA]</scope>
    <source>
        <strain evidence="2 3">DSM 13372</strain>
    </source>
</reference>
<protein>
    <submittedName>
        <fullName evidence="2">Uncharacterized protein</fullName>
    </submittedName>
</protein>
<name>A0ABS4R0Z1_9HYPH</name>
<organism evidence="2 3">
    <name type="scientific">Sinorhizobium kostiense</name>
    <dbReference type="NCBI Taxonomy" id="76747"/>
    <lineage>
        <taxon>Bacteria</taxon>
        <taxon>Pseudomonadati</taxon>
        <taxon>Pseudomonadota</taxon>
        <taxon>Alphaproteobacteria</taxon>
        <taxon>Hyphomicrobiales</taxon>
        <taxon>Rhizobiaceae</taxon>
        <taxon>Sinorhizobium/Ensifer group</taxon>
        <taxon>Sinorhizobium</taxon>
    </lineage>
</organism>
<feature type="region of interest" description="Disordered" evidence="1">
    <location>
        <begin position="1"/>
        <end position="21"/>
    </location>
</feature>
<dbReference type="Proteomes" id="UP000730739">
    <property type="component" value="Unassembled WGS sequence"/>
</dbReference>
<sequence>MNVGGMQEAIGQLDTSSIDPSSYGNNRVGAIANSRFVLFSTPLSGGFLRFRRVDRVIGSAGAKADKKPATWQIITKLLQ</sequence>
<keyword evidence="3" id="KW-1185">Reference proteome</keyword>
<gene>
    <name evidence="2" type="ORF">J2Z31_003085</name>
</gene>
<dbReference type="EMBL" id="JAGILA010000003">
    <property type="protein sequence ID" value="MBP2236571.1"/>
    <property type="molecule type" value="Genomic_DNA"/>
</dbReference>
<evidence type="ECO:0000313" key="3">
    <source>
        <dbReference type="Proteomes" id="UP000730739"/>
    </source>
</evidence>
<comment type="caution">
    <text evidence="2">The sequence shown here is derived from an EMBL/GenBank/DDBJ whole genome shotgun (WGS) entry which is preliminary data.</text>
</comment>
<evidence type="ECO:0000313" key="2">
    <source>
        <dbReference type="EMBL" id="MBP2236571.1"/>
    </source>
</evidence>
<evidence type="ECO:0000256" key="1">
    <source>
        <dbReference type="SAM" id="MobiDB-lite"/>
    </source>
</evidence>